<feature type="compositionally biased region" description="Basic and acidic residues" evidence="4">
    <location>
        <begin position="1"/>
        <end position="13"/>
    </location>
</feature>
<dbReference type="InterPro" id="IPR001680">
    <property type="entry name" value="WD40_rpt"/>
</dbReference>
<dbReference type="PROSITE" id="PS50082">
    <property type="entry name" value="WD_REPEATS_2"/>
    <property type="match status" value="3"/>
</dbReference>
<dbReference type="PROSITE" id="PS50294">
    <property type="entry name" value="WD_REPEATS_REGION"/>
    <property type="match status" value="2"/>
</dbReference>
<evidence type="ECO:0000313" key="6">
    <source>
        <dbReference type="Proteomes" id="UP001214603"/>
    </source>
</evidence>
<gene>
    <name evidence="5" type="primary">MAK11</name>
    <name evidence="5" type="ORF">MOBT1_001969</name>
</gene>
<organism evidence="5 6">
    <name type="scientific">Malassezia obtusa</name>
    <dbReference type="NCBI Taxonomy" id="76774"/>
    <lineage>
        <taxon>Eukaryota</taxon>
        <taxon>Fungi</taxon>
        <taxon>Dikarya</taxon>
        <taxon>Basidiomycota</taxon>
        <taxon>Ustilaginomycotina</taxon>
        <taxon>Malasseziomycetes</taxon>
        <taxon>Malasseziales</taxon>
        <taxon>Malasseziaceae</taxon>
        <taxon>Malassezia</taxon>
    </lineage>
</organism>
<dbReference type="InterPro" id="IPR036322">
    <property type="entry name" value="WD40_repeat_dom_sf"/>
</dbReference>
<evidence type="ECO:0000256" key="4">
    <source>
        <dbReference type="SAM" id="MobiDB-lite"/>
    </source>
</evidence>
<dbReference type="InterPro" id="IPR051959">
    <property type="entry name" value="PAK1-Kinase_Regulator"/>
</dbReference>
<dbReference type="Proteomes" id="UP001214603">
    <property type="component" value="Chromosome 3"/>
</dbReference>
<protein>
    <submittedName>
        <fullName evidence="5">Protein mak11</fullName>
    </submittedName>
</protein>
<dbReference type="PANTHER" id="PTHR44675:SF1">
    <property type="entry name" value="P21-ACTIVATED PROTEIN KINASE-INTERACTING PROTEIN 1"/>
    <property type="match status" value="1"/>
</dbReference>
<dbReference type="PANTHER" id="PTHR44675">
    <property type="entry name" value="PAK1 INTERACTING PROTEIN 1"/>
    <property type="match status" value="1"/>
</dbReference>
<keyword evidence="6" id="KW-1185">Reference proteome</keyword>
<dbReference type="SUPFAM" id="SSF50978">
    <property type="entry name" value="WD40 repeat-like"/>
    <property type="match status" value="1"/>
</dbReference>
<dbReference type="EMBL" id="CP119936">
    <property type="protein sequence ID" value="WFD03280.1"/>
    <property type="molecule type" value="Genomic_DNA"/>
</dbReference>
<evidence type="ECO:0000313" key="5">
    <source>
        <dbReference type="EMBL" id="WFD03280.1"/>
    </source>
</evidence>
<keyword evidence="2" id="KW-0677">Repeat</keyword>
<dbReference type="InterPro" id="IPR015943">
    <property type="entry name" value="WD40/YVTN_repeat-like_dom_sf"/>
</dbReference>
<accession>A0AAF0E1F7</accession>
<feature type="repeat" description="WD" evidence="3">
    <location>
        <begin position="227"/>
        <end position="267"/>
    </location>
</feature>
<feature type="repeat" description="WD" evidence="3">
    <location>
        <begin position="268"/>
        <end position="309"/>
    </location>
</feature>
<evidence type="ECO:0000256" key="2">
    <source>
        <dbReference type="ARBA" id="ARBA00022737"/>
    </source>
</evidence>
<proteinExistence type="predicted"/>
<dbReference type="Gene3D" id="2.130.10.10">
    <property type="entry name" value="YVTN repeat-like/Quinoprotein amine dehydrogenase"/>
    <property type="match status" value="1"/>
</dbReference>
<dbReference type="InterPro" id="IPR019775">
    <property type="entry name" value="WD40_repeat_CS"/>
</dbReference>
<evidence type="ECO:0000256" key="1">
    <source>
        <dbReference type="ARBA" id="ARBA00022574"/>
    </source>
</evidence>
<feature type="compositionally biased region" description="Basic residues" evidence="4">
    <location>
        <begin position="125"/>
        <end position="134"/>
    </location>
</feature>
<name>A0AAF0E1F7_9BASI</name>
<feature type="compositionally biased region" description="Low complexity" evidence="4">
    <location>
        <begin position="96"/>
        <end position="109"/>
    </location>
</feature>
<dbReference type="SMART" id="SM00320">
    <property type="entry name" value="WD40"/>
    <property type="match status" value="4"/>
</dbReference>
<sequence>MWRPRSRDEETATKKNGPSSKRQKPEGPQKKKAEETKPGKGEMKKPNMSKPFKGDKIAKKKPSSKPSPAKLAPSKAAPKPAKSALKGATKSTPASEKPAVKVAEPAAEVTTPAGTAKKDSVPKPKAAKAPRPKSRPSALEPNQVKHGLRIVAGSYERFLYGLAAFMRVDDEGEYQCMIEPQFVFPAHVSSIRAVACAGNDAKWLCTGGTDETIKVWDLRRRKEVGALIGHEGTITALSFPSRTFMLSASEDGVLNLYRVRDWSLLRTLRGHTGRINSASAHPSGRIALSVGADRMIRMWDLMRGRGASSVKIGIAAERILWDSQGKRFAVMAGRQVMVFATDMTKLGEIEQPKRLNDIAFTRAKMHGGDEHELLCVASEAGMVHIYDLDDMQPPSEEDEEAVGSPREIGRLVGHENRYVMY</sequence>
<feature type="compositionally biased region" description="Basic and acidic residues" evidence="4">
    <location>
        <begin position="23"/>
        <end position="45"/>
    </location>
</feature>
<dbReference type="Pfam" id="PF00400">
    <property type="entry name" value="WD40"/>
    <property type="match status" value="3"/>
</dbReference>
<feature type="repeat" description="WD" evidence="3">
    <location>
        <begin position="184"/>
        <end position="226"/>
    </location>
</feature>
<feature type="region of interest" description="Disordered" evidence="4">
    <location>
        <begin position="1"/>
        <end position="142"/>
    </location>
</feature>
<evidence type="ECO:0000256" key="3">
    <source>
        <dbReference type="PROSITE-ProRule" id="PRU00221"/>
    </source>
</evidence>
<reference evidence="5" key="1">
    <citation type="submission" date="2023-03" db="EMBL/GenBank/DDBJ databases">
        <title>Mating type loci evolution in Malassezia.</title>
        <authorList>
            <person name="Coelho M.A."/>
        </authorList>
    </citation>
    <scope>NUCLEOTIDE SEQUENCE</scope>
    <source>
        <strain evidence="5">CBS 7876</strain>
    </source>
</reference>
<feature type="compositionally biased region" description="Low complexity" evidence="4">
    <location>
        <begin position="64"/>
        <end position="86"/>
    </location>
</feature>
<dbReference type="AlphaFoldDB" id="A0AAF0E1F7"/>
<keyword evidence="1 3" id="KW-0853">WD repeat</keyword>
<dbReference type="PROSITE" id="PS00678">
    <property type="entry name" value="WD_REPEATS_1"/>
    <property type="match status" value="2"/>
</dbReference>